<proteinExistence type="predicted"/>
<gene>
    <name evidence="1" type="ORF">ABID12_003763</name>
</gene>
<dbReference type="Proteomes" id="UP001549164">
    <property type="component" value="Unassembled WGS sequence"/>
</dbReference>
<protein>
    <submittedName>
        <fullName evidence="1">Uncharacterized protein</fullName>
    </submittedName>
</protein>
<evidence type="ECO:0000313" key="1">
    <source>
        <dbReference type="EMBL" id="MET3601801.1"/>
    </source>
</evidence>
<reference evidence="1 2" key="1">
    <citation type="submission" date="2024-06" db="EMBL/GenBank/DDBJ databases">
        <title>Genomic Encyclopedia of Type Strains, Phase IV (KMG-IV): sequencing the most valuable type-strain genomes for metagenomic binning, comparative biology and taxonomic classification.</title>
        <authorList>
            <person name="Goeker M."/>
        </authorList>
    </citation>
    <scope>NUCLEOTIDE SEQUENCE [LARGE SCALE GENOMIC DNA]</scope>
    <source>
        <strain evidence="1 2">DSM 28102</strain>
    </source>
</reference>
<comment type="caution">
    <text evidence="1">The sequence shown here is derived from an EMBL/GenBank/DDBJ whole genome shotgun (WGS) entry which is preliminary data.</text>
</comment>
<evidence type="ECO:0000313" key="2">
    <source>
        <dbReference type="Proteomes" id="UP001549164"/>
    </source>
</evidence>
<dbReference type="RefSeq" id="WP_354435607.1">
    <property type="nucleotide sequence ID" value="NZ_JBEPLY010000016.1"/>
</dbReference>
<organism evidence="1 2">
    <name type="scientific">Martelella mangrovi</name>
    <dbReference type="NCBI Taxonomy" id="1397477"/>
    <lineage>
        <taxon>Bacteria</taxon>
        <taxon>Pseudomonadati</taxon>
        <taxon>Pseudomonadota</taxon>
        <taxon>Alphaproteobacteria</taxon>
        <taxon>Hyphomicrobiales</taxon>
        <taxon>Aurantimonadaceae</taxon>
        <taxon>Martelella</taxon>
    </lineage>
</organism>
<name>A0ABV2IG87_9HYPH</name>
<dbReference type="EMBL" id="JBEPLY010000016">
    <property type="protein sequence ID" value="MET3601801.1"/>
    <property type="molecule type" value="Genomic_DNA"/>
</dbReference>
<accession>A0ABV2IG87</accession>
<sequence length="381" mass="41598">MKYIVLAVAAVMIVVVMFAAYLGISPSSLLNATQATFSKNDGLTSRQYFLRGVEILDGDHPVLVLHEPAAGGELRAVDDPDLLRALAEDSYFSVNPDPVRAPFGFSHVANGYFISLFRDDRPVERWTCEARYCSTSDTPGVASQQSSLQPLLDASRPVTRIFEVLHSREDQLRAADAALDDPNVIATSIEARNPYLGASDFGGSFQLQLPTLFVSRDKPAPDRLQIAEADVSRMVQQLSAVLDASGLAWEIDGEPALNASQGMLLRHPAEHDRSGAPIIGSDGERMVMEAYEIFSPTVLIAGPEAMYEMLAAGHADHIRTAHGMTADVRNTIDNAVSQATGKDCYGCWEMALQHDIVEVPAVAHFSEPFYPLSYLRMQEED</sequence>
<keyword evidence="2" id="KW-1185">Reference proteome</keyword>